<protein>
    <recommendedName>
        <fullName evidence="2">Glycosyltransferase</fullName>
    </recommendedName>
</protein>
<evidence type="ECO:0000313" key="1">
    <source>
        <dbReference type="EMBL" id="QHS89450.1"/>
    </source>
</evidence>
<accession>A0A6C0BBM1</accession>
<evidence type="ECO:0008006" key="2">
    <source>
        <dbReference type="Google" id="ProtNLM"/>
    </source>
</evidence>
<proteinExistence type="predicted"/>
<organism evidence="1">
    <name type="scientific">viral metagenome</name>
    <dbReference type="NCBI Taxonomy" id="1070528"/>
    <lineage>
        <taxon>unclassified sequences</taxon>
        <taxon>metagenomes</taxon>
        <taxon>organismal metagenomes</taxon>
    </lineage>
</organism>
<sequence>MKVAYLINTTPKYFYLLPLHIGLIHRYAPGLDWDLWIATEEPNHYVINDMKREGVKILELLPSESGFLKSREAALRRLPSYDYVIPAQEDFLLERFIDYKIIDQAFAILEKDRNVQSIRWMPCPGPAPADEQYGLYWQELDPKFDEYLFVFQMTVWRASALKKWFTNLTEQFEKDYPVSLSAEERRIAEIRANYAENSRGQGYFKRWMMSAGEKHLAWTRAHKHPNAVYMSPWPYRPTAVVGGKLEAWAVELGKREGWPIRQ</sequence>
<reference evidence="1" key="1">
    <citation type="journal article" date="2020" name="Nature">
        <title>Giant virus diversity and host interactions through global metagenomics.</title>
        <authorList>
            <person name="Schulz F."/>
            <person name="Roux S."/>
            <person name="Paez-Espino D."/>
            <person name="Jungbluth S."/>
            <person name="Walsh D.A."/>
            <person name="Denef V.J."/>
            <person name="McMahon K.D."/>
            <person name="Konstantinidis K.T."/>
            <person name="Eloe-Fadrosh E.A."/>
            <person name="Kyrpides N.C."/>
            <person name="Woyke T."/>
        </authorList>
    </citation>
    <scope>NUCLEOTIDE SEQUENCE</scope>
    <source>
        <strain evidence="1">GVMAG-M-3300010158-60</strain>
    </source>
</reference>
<name>A0A6C0BBM1_9ZZZZ</name>
<dbReference type="AlphaFoldDB" id="A0A6C0BBM1"/>
<dbReference type="EMBL" id="MN739110">
    <property type="protein sequence ID" value="QHS89450.1"/>
    <property type="molecule type" value="Genomic_DNA"/>
</dbReference>